<comment type="caution">
    <text evidence="4">The sequence shown here is derived from an EMBL/GenBank/DDBJ whole genome shotgun (WGS) entry which is preliminary data.</text>
</comment>
<organism evidence="4 5">
    <name type="scientific">Candidatus Ordinivivax streblomastigis</name>
    <dbReference type="NCBI Taxonomy" id="2540710"/>
    <lineage>
        <taxon>Bacteria</taxon>
        <taxon>Pseudomonadati</taxon>
        <taxon>Bacteroidota</taxon>
        <taxon>Bacteroidia</taxon>
        <taxon>Bacteroidales</taxon>
        <taxon>Candidatus Ordinivivax</taxon>
    </lineage>
</organism>
<sequence>MKIAILSPFYPYRGGIAQFSAMLYKALEKEHTVKAISFSRLYPDFLFPGKTQLVEEGDDAIQIPSVRKLDSIGLLSYSLTARAIKKIQPDVLIIPYWTSFFAPAYTYIASRLKKQTKIIALLHNAIPHEPRFFDKPLAKAFFKQCQKFVVMSEIVKRDLLAMRPDAQYCMEQHPVYDHFGRKSLPEKAKTKLGLDIHKKTLLFFGLIRDYKGLDLLIEALSMLDDSYQLLVAGEVYGSFDKYQTQIDNSPAKERIVLFNHYMEDKEVPVLFSAADVLVLPYKSATQSGVIPVAYHFETPVVTTNVGGLKGTIESAGSGIVCESTAADLAQGIQTLFSIGKDTFVANIQKEKNNLTWKKFAQALVSFIQKQ</sequence>
<gene>
    <name evidence="4" type="ORF">EZS26_002650</name>
</gene>
<feature type="domain" description="Glycosyltransferase subfamily 4-like N-terminal" evidence="3">
    <location>
        <begin position="14"/>
        <end position="161"/>
    </location>
</feature>
<feature type="domain" description="Glycosyl transferase family 1" evidence="2">
    <location>
        <begin position="187"/>
        <end position="338"/>
    </location>
</feature>
<evidence type="ECO:0000313" key="5">
    <source>
        <dbReference type="Proteomes" id="UP000324575"/>
    </source>
</evidence>
<dbReference type="EMBL" id="SNRX01000024">
    <property type="protein sequence ID" value="KAA6301196.1"/>
    <property type="molecule type" value="Genomic_DNA"/>
</dbReference>
<accession>A0A5M8NWI4</accession>
<dbReference type="Gene3D" id="3.40.50.2000">
    <property type="entry name" value="Glycogen Phosphorylase B"/>
    <property type="match status" value="2"/>
</dbReference>
<dbReference type="Proteomes" id="UP000324575">
    <property type="component" value="Unassembled WGS sequence"/>
</dbReference>
<dbReference type="Pfam" id="PF00534">
    <property type="entry name" value="Glycos_transf_1"/>
    <property type="match status" value="1"/>
</dbReference>
<dbReference type="PANTHER" id="PTHR46401:SF2">
    <property type="entry name" value="GLYCOSYLTRANSFERASE WBBK-RELATED"/>
    <property type="match status" value="1"/>
</dbReference>
<evidence type="ECO:0000256" key="1">
    <source>
        <dbReference type="ARBA" id="ARBA00022679"/>
    </source>
</evidence>
<evidence type="ECO:0000259" key="3">
    <source>
        <dbReference type="Pfam" id="PF13439"/>
    </source>
</evidence>
<dbReference type="EC" id="2.4.1.251" evidence="4"/>
<dbReference type="Pfam" id="PF13439">
    <property type="entry name" value="Glyco_transf_4"/>
    <property type="match status" value="1"/>
</dbReference>
<evidence type="ECO:0000313" key="4">
    <source>
        <dbReference type="EMBL" id="KAA6301196.1"/>
    </source>
</evidence>
<dbReference type="GO" id="GO:0009103">
    <property type="term" value="P:lipopolysaccharide biosynthetic process"/>
    <property type="evidence" value="ECO:0007669"/>
    <property type="project" value="TreeGrafter"/>
</dbReference>
<dbReference type="GO" id="GO:0016757">
    <property type="term" value="F:glycosyltransferase activity"/>
    <property type="evidence" value="ECO:0007669"/>
    <property type="project" value="UniProtKB-KW"/>
</dbReference>
<dbReference type="PANTHER" id="PTHR46401">
    <property type="entry name" value="GLYCOSYLTRANSFERASE WBBK-RELATED"/>
    <property type="match status" value="1"/>
</dbReference>
<dbReference type="AlphaFoldDB" id="A0A5M8NWI4"/>
<evidence type="ECO:0000259" key="2">
    <source>
        <dbReference type="Pfam" id="PF00534"/>
    </source>
</evidence>
<name>A0A5M8NWI4_9BACT</name>
<keyword evidence="4" id="KW-0328">Glycosyltransferase</keyword>
<dbReference type="SUPFAM" id="SSF53756">
    <property type="entry name" value="UDP-Glycosyltransferase/glycogen phosphorylase"/>
    <property type="match status" value="1"/>
</dbReference>
<dbReference type="InterPro" id="IPR028098">
    <property type="entry name" value="Glyco_trans_4-like_N"/>
</dbReference>
<keyword evidence="1 4" id="KW-0808">Transferase</keyword>
<reference evidence="4 5" key="1">
    <citation type="submission" date="2019-03" db="EMBL/GenBank/DDBJ databases">
        <title>Single cell metagenomics reveals metabolic interactions within the superorganism composed of flagellate Streblomastix strix and complex community of Bacteroidetes bacteria on its surface.</title>
        <authorList>
            <person name="Treitli S.C."/>
            <person name="Kolisko M."/>
            <person name="Husnik F."/>
            <person name="Keeling P."/>
            <person name="Hampl V."/>
        </authorList>
    </citation>
    <scope>NUCLEOTIDE SEQUENCE [LARGE SCALE GENOMIC DNA]</scope>
    <source>
        <strain evidence="4">St1</strain>
    </source>
</reference>
<proteinExistence type="predicted"/>
<dbReference type="InterPro" id="IPR001296">
    <property type="entry name" value="Glyco_trans_1"/>
</dbReference>
<protein>
    <submittedName>
        <fullName evidence="4">GDP-mannose:glycolipid 4-beta-D-mannosyltransferase</fullName>
        <ecNumber evidence="4">2.4.1.251</ecNumber>
    </submittedName>
</protein>